<dbReference type="Proteomes" id="UP001064206">
    <property type="component" value="Chromosome"/>
</dbReference>
<protein>
    <submittedName>
        <fullName evidence="1">Uncharacterized protein</fullName>
    </submittedName>
</protein>
<dbReference type="RefSeq" id="WP_260990199.1">
    <property type="nucleotide sequence ID" value="NZ_CP104450.1"/>
</dbReference>
<proteinExistence type="predicted"/>
<dbReference type="AlphaFoldDB" id="A0A9Q9MWG7"/>
<gene>
    <name evidence="1" type="ORF">N2J37_17935</name>
</gene>
<organism evidence="1 2">
    <name type="scientific">Raoultella ornithinolytica</name>
    <name type="common">Klebsiella ornithinolytica</name>
    <dbReference type="NCBI Taxonomy" id="54291"/>
    <lineage>
        <taxon>Bacteria</taxon>
        <taxon>Pseudomonadati</taxon>
        <taxon>Pseudomonadota</taxon>
        <taxon>Gammaproteobacteria</taxon>
        <taxon>Enterobacterales</taxon>
        <taxon>Enterobacteriaceae</taxon>
        <taxon>Klebsiella/Raoultella group</taxon>
        <taxon>Raoultella</taxon>
    </lineage>
</organism>
<evidence type="ECO:0000313" key="2">
    <source>
        <dbReference type="Proteomes" id="UP001064206"/>
    </source>
</evidence>
<dbReference type="EMBL" id="CP104450">
    <property type="protein sequence ID" value="UXE36430.1"/>
    <property type="molecule type" value="Genomic_DNA"/>
</dbReference>
<accession>A0A9Q9MWG7</accession>
<evidence type="ECO:0000313" key="1">
    <source>
        <dbReference type="EMBL" id="UXE36430.1"/>
    </source>
</evidence>
<sequence>MHIEEHHYGENVSKIKLDGIAPFANSYNFDVAMYLQNKKLKKKLKNIDPNIKQYMNIVFPYRQGQWNIGDILSWEYEGVKFEVVLFGTHMISQKGKQFYQYCVGIKE</sequence>
<name>A0A9Q9MWG7_RAOOR</name>
<reference evidence="1" key="1">
    <citation type="submission" date="2022-09" db="EMBL/GenBank/DDBJ databases">
        <title>Multidrug resistance Raoultella ornithinolytica Strain MQB_Silv_108.</title>
        <authorList>
            <person name="Quintela-Baluja M."/>
        </authorList>
    </citation>
    <scope>NUCLEOTIDE SEQUENCE</scope>
    <source>
        <strain evidence="1">MQB_Silv_108</strain>
    </source>
</reference>